<gene>
    <name evidence="2" type="ORF">LIER_39382</name>
</gene>
<dbReference type="InterPro" id="IPR008537">
    <property type="entry name" value="DUF819"/>
</dbReference>
<dbReference type="AlphaFoldDB" id="A0AAV3QDW4"/>
<dbReference type="Proteomes" id="UP001454036">
    <property type="component" value="Unassembled WGS sequence"/>
</dbReference>
<keyword evidence="1" id="KW-1133">Transmembrane helix</keyword>
<feature type="transmembrane region" description="Helical" evidence="1">
    <location>
        <begin position="286"/>
        <end position="312"/>
    </location>
</feature>
<dbReference type="EMBL" id="BAABME010021067">
    <property type="protein sequence ID" value="GAA0162280.1"/>
    <property type="molecule type" value="Genomic_DNA"/>
</dbReference>
<organism evidence="2 3">
    <name type="scientific">Lithospermum erythrorhizon</name>
    <name type="common">Purple gromwell</name>
    <name type="synonym">Lithospermum officinale var. erythrorhizon</name>
    <dbReference type="NCBI Taxonomy" id="34254"/>
    <lineage>
        <taxon>Eukaryota</taxon>
        <taxon>Viridiplantae</taxon>
        <taxon>Streptophyta</taxon>
        <taxon>Embryophyta</taxon>
        <taxon>Tracheophyta</taxon>
        <taxon>Spermatophyta</taxon>
        <taxon>Magnoliopsida</taxon>
        <taxon>eudicotyledons</taxon>
        <taxon>Gunneridae</taxon>
        <taxon>Pentapetalae</taxon>
        <taxon>asterids</taxon>
        <taxon>lamiids</taxon>
        <taxon>Boraginales</taxon>
        <taxon>Boraginaceae</taxon>
        <taxon>Boraginoideae</taxon>
        <taxon>Lithospermeae</taxon>
        <taxon>Lithospermum</taxon>
    </lineage>
</organism>
<name>A0AAV3QDW4_LITER</name>
<dbReference type="PANTHER" id="PTHR34289">
    <property type="entry name" value="PROTEIN, PUTATIVE (DUF819)-RELATED"/>
    <property type="match status" value="1"/>
</dbReference>
<feature type="transmembrane region" description="Helical" evidence="1">
    <location>
        <begin position="373"/>
        <end position="394"/>
    </location>
</feature>
<sequence>MAFSGAIIMQPIMLVKVSPLHTHTTQHHLLLPYKSLKWTPFLKSPLIHKPIKQNGHLHANYRLSLPLISPDDHWGVWTALFSTAAFGIWSERSKIGRMVSGALVSTLVGLASSNLGIIPHEATVYSLVYKYLLPLTIPLLLFRANLRQVVDATGPMLFAFCLGSVATVVGTLVAFLVVPMRSLGPDNWKVAASLMGSYIGGSKLIIPNDMLYILLFVAAINYVAISEALVVSPSVLAAGVAADNVVCALYFMVLFSLASKIPSEDKGSTIDAARTMVSGSEDKFHVLQISAALATSVAICKFAISLVTSFGIEGGDLAAITAVVVILTSSFPAYFHYLAPTGDAIALVLMQVFFAVVGASGSIWNVINKAPSIFMFAFIQVSIHLCVVLGLGKLVGLDRKLLLLASNANIGGPTTACGMATAKGWTSLVVPGILVGIFGISIATFLGIGFGKLVLRHM</sequence>
<comment type="caution">
    <text evidence="2">The sequence shown here is derived from an EMBL/GenBank/DDBJ whole genome shotgun (WGS) entry which is preliminary data.</text>
</comment>
<feature type="transmembrane region" description="Helical" evidence="1">
    <location>
        <begin position="98"/>
        <end position="118"/>
    </location>
</feature>
<evidence type="ECO:0008006" key="4">
    <source>
        <dbReference type="Google" id="ProtNLM"/>
    </source>
</evidence>
<proteinExistence type="predicted"/>
<evidence type="ECO:0000256" key="1">
    <source>
        <dbReference type="SAM" id="Phobius"/>
    </source>
</evidence>
<feature type="transmembrane region" description="Helical" evidence="1">
    <location>
        <begin position="211"/>
        <end position="230"/>
    </location>
</feature>
<accession>A0AAV3QDW4</accession>
<reference evidence="2 3" key="1">
    <citation type="submission" date="2024-01" db="EMBL/GenBank/DDBJ databases">
        <title>The complete chloroplast genome sequence of Lithospermum erythrorhizon: insights into the phylogenetic relationship among Boraginaceae species and the maternal lineages of purple gromwells.</title>
        <authorList>
            <person name="Okada T."/>
            <person name="Watanabe K."/>
        </authorList>
    </citation>
    <scope>NUCLEOTIDE SEQUENCE [LARGE SCALE GENOMIC DNA]</scope>
</reference>
<dbReference type="Pfam" id="PF05684">
    <property type="entry name" value="DUF819"/>
    <property type="match status" value="1"/>
</dbReference>
<keyword evidence="1" id="KW-0812">Transmembrane</keyword>
<evidence type="ECO:0000313" key="2">
    <source>
        <dbReference type="EMBL" id="GAA0162280.1"/>
    </source>
</evidence>
<feature type="transmembrane region" description="Helical" evidence="1">
    <location>
        <begin position="318"/>
        <end position="337"/>
    </location>
</feature>
<protein>
    <recommendedName>
        <fullName evidence="4">Membrane protein YjcL</fullName>
    </recommendedName>
</protein>
<keyword evidence="3" id="KW-1185">Reference proteome</keyword>
<feature type="transmembrane region" description="Helical" evidence="1">
    <location>
        <begin position="124"/>
        <end position="144"/>
    </location>
</feature>
<feature type="transmembrane region" description="Helical" evidence="1">
    <location>
        <begin position="156"/>
        <end position="178"/>
    </location>
</feature>
<feature type="transmembrane region" description="Helical" evidence="1">
    <location>
        <begin position="344"/>
        <end position="367"/>
    </location>
</feature>
<feature type="transmembrane region" description="Helical" evidence="1">
    <location>
        <begin position="428"/>
        <end position="455"/>
    </location>
</feature>
<dbReference type="PANTHER" id="PTHR34289:SF5">
    <property type="entry name" value="KERATIN-ASSOCIATED PROTEIN (DUF819)"/>
    <property type="match status" value="1"/>
</dbReference>
<evidence type="ECO:0000313" key="3">
    <source>
        <dbReference type="Proteomes" id="UP001454036"/>
    </source>
</evidence>
<feature type="transmembrane region" description="Helical" evidence="1">
    <location>
        <begin position="236"/>
        <end position="258"/>
    </location>
</feature>
<keyword evidence="1" id="KW-0472">Membrane</keyword>